<feature type="region of interest" description="Disordered" evidence="3">
    <location>
        <begin position="412"/>
        <end position="520"/>
    </location>
</feature>
<feature type="region of interest" description="Disordered" evidence="3">
    <location>
        <begin position="278"/>
        <end position="297"/>
    </location>
</feature>
<feature type="region of interest" description="Disordered" evidence="3">
    <location>
        <begin position="369"/>
        <end position="400"/>
    </location>
</feature>
<name>A0A835PD00_VANPL</name>
<dbReference type="SMART" id="SM00015">
    <property type="entry name" value="IQ"/>
    <property type="match status" value="2"/>
</dbReference>
<dbReference type="EMBL" id="JADCNM010000159">
    <property type="protein sequence ID" value="KAG0449866.1"/>
    <property type="molecule type" value="Genomic_DNA"/>
</dbReference>
<evidence type="ECO:0000256" key="1">
    <source>
        <dbReference type="ARBA" id="ARBA00022860"/>
    </source>
</evidence>
<proteinExistence type="inferred from homology"/>
<organism evidence="4 5">
    <name type="scientific">Vanilla planifolia</name>
    <name type="common">Vanilla</name>
    <dbReference type="NCBI Taxonomy" id="51239"/>
    <lineage>
        <taxon>Eukaryota</taxon>
        <taxon>Viridiplantae</taxon>
        <taxon>Streptophyta</taxon>
        <taxon>Embryophyta</taxon>
        <taxon>Tracheophyta</taxon>
        <taxon>Spermatophyta</taxon>
        <taxon>Magnoliopsida</taxon>
        <taxon>Liliopsida</taxon>
        <taxon>Asparagales</taxon>
        <taxon>Orchidaceae</taxon>
        <taxon>Vanilloideae</taxon>
        <taxon>Vanilleae</taxon>
        <taxon>Vanilla</taxon>
    </lineage>
</organism>
<dbReference type="PANTHER" id="PTHR32295">
    <property type="entry name" value="IQ-DOMAIN 5-RELATED"/>
    <property type="match status" value="1"/>
</dbReference>
<evidence type="ECO:0000313" key="4">
    <source>
        <dbReference type="EMBL" id="KAG0449866.1"/>
    </source>
</evidence>
<dbReference type="PANTHER" id="PTHR32295:SF154">
    <property type="entry name" value="PROTEIN IQ-DOMAIN 32"/>
    <property type="match status" value="1"/>
</dbReference>
<dbReference type="Pfam" id="PF00612">
    <property type="entry name" value="IQ"/>
    <property type="match status" value="2"/>
</dbReference>
<accession>A0A835PD00</accession>
<comment type="similarity">
    <text evidence="2">Belongs to the IQD family.</text>
</comment>
<protein>
    <recommendedName>
        <fullName evidence="6">DUF4005 domain-containing protein</fullName>
    </recommendedName>
</protein>
<dbReference type="Gene3D" id="1.20.5.190">
    <property type="match status" value="1"/>
</dbReference>
<feature type="compositionally biased region" description="Basic and acidic residues" evidence="3">
    <location>
        <begin position="432"/>
        <end position="452"/>
    </location>
</feature>
<dbReference type="AlphaFoldDB" id="A0A835PD00"/>
<dbReference type="OrthoDB" id="1747078at2759"/>
<feature type="compositionally biased region" description="Polar residues" evidence="3">
    <location>
        <begin position="278"/>
        <end position="295"/>
    </location>
</feature>
<comment type="caution">
    <text evidence="4">The sequence shown here is derived from an EMBL/GenBank/DDBJ whole genome shotgun (WGS) entry which is preliminary data.</text>
</comment>
<evidence type="ECO:0000313" key="5">
    <source>
        <dbReference type="Proteomes" id="UP000639772"/>
    </source>
</evidence>
<reference evidence="4 5" key="1">
    <citation type="journal article" date="2020" name="Nat. Food">
        <title>A phased Vanilla planifolia genome enables genetic improvement of flavour and production.</title>
        <authorList>
            <person name="Hasing T."/>
            <person name="Tang H."/>
            <person name="Brym M."/>
            <person name="Khazi F."/>
            <person name="Huang T."/>
            <person name="Chambers A.H."/>
        </authorList>
    </citation>
    <scope>NUCLEOTIDE SEQUENCE [LARGE SCALE GENOMIC DNA]</scope>
    <source>
        <tissue evidence="4">Leaf</tissue>
    </source>
</reference>
<evidence type="ECO:0000256" key="3">
    <source>
        <dbReference type="SAM" id="MobiDB-lite"/>
    </source>
</evidence>
<sequence>MGRYTFSCFQIMICACGGSTGADELPPPESKSSSAKFRCCRKRLTWSRVLRSNAASETNAVVYFKESSETITSSFNSSQNLSLLGKIPKEEPRGETTLKASAVINPDTAAKAAAIQESAAVFIQTAIRGFLVLRNLQKIKCVVKLQAILRGNLVRRQAIGSLRCIQAISKVQAIVKTRLANQFTGQLRSLEDGKVYMRKDYSCNGKHFSRMKLISNGFARKLLNSTPRSRRINIRCDACPSDPIWRWLERWTSIASPGIGEQQFLAAHSEFRKTTSAGSNLVSSSHQNDTVVSNRDASECGTEISVTSTLDSPTSLDFDDGEIVFEIGSMEKYNYSNNGESLEVFCFSHRTERMVTTWEWENALQCGLDKPNSPRVAKLEERSSQVQDEMQPKINGIPVINKSVQISTNVRRITEDSKKKQQPKQPGGDLSTRSDSDSEGRNSTDHLLDESRKAKRRLSSGLVTPDDIDEPRPLPSYMQATESARAKSVSPKATPDLYDMGKKVKKRHYLPRTSTAQQGS</sequence>
<gene>
    <name evidence="4" type="ORF">HPP92_027083</name>
</gene>
<dbReference type="PROSITE" id="PS51257">
    <property type="entry name" value="PROKAR_LIPOPROTEIN"/>
    <property type="match status" value="1"/>
</dbReference>
<dbReference type="GO" id="GO:0005516">
    <property type="term" value="F:calmodulin binding"/>
    <property type="evidence" value="ECO:0007669"/>
    <property type="project" value="UniProtKB-KW"/>
</dbReference>
<dbReference type="Proteomes" id="UP000639772">
    <property type="component" value="Unassembled WGS sequence"/>
</dbReference>
<evidence type="ECO:0008006" key="6">
    <source>
        <dbReference type="Google" id="ProtNLM"/>
    </source>
</evidence>
<keyword evidence="1" id="KW-0112">Calmodulin-binding</keyword>
<dbReference type="PROSITE" id="PS50096">
    <property type="entry name" value="IQ"/>
    <property type="match status" value="2"/>
</dbReference>
<evidence type="ECO:0000256" key="2">
    <source>
        <dbReference type="ARBA" id="ARBA00024341"/>
    </source>
</evidence>
<dbReference type="InterPro" id="IPR000048">
    <property type="entry name" value="IQ_motif_EF-hand-BS"/>
</dbReference>